<feature type="domain" description="Putative endonuclease Z1" evidence="1">
    <location>
        <begin position="234"/>
        <end position="464"/>
    </location>
</feature>
<accession>A0A1H6F6L0</accession>
<dbReference type="InterPro" id="IPR018310">
    <property type="entry name" value="Put_endonuclease_Z1-dom"/>
</dbReference>
<evidence type="ECO:0000313" key="2">
    <source>
        <dbReference type="EMBL" id="SEH04939.1"/>
    </source>
</evidence>
<gene>
    <name evidence="2" type="ORF">MBHS_00792</name>
</gene>
<dbReference type="Proteomes" id="UP000236724">
    <property type="component" value="Unassembled WGS sequence"/>
</dbReference>
<name>A0A1H6F6L0_9GAMM</name>
<reference evidence="2 3" key="1">
    <citation type="submission" date="2016-10" db="EMBL/GenBank/DDBJ databases">
        <authorList>
            <person name="de Groot N.N."/>
        </authorList>
    </citation>
    <scope>NUCLEOTIDE SEQUENCE [LARGE SCALE GENOMIC DNA]</scope>
    <source>
        <strain evidence="2">MBHS1</strain>
    </source>
</reference>
<proteinExistence type="predicted"/>
<evidence type="ECO:0000313" key="3">
    <source>
        <dbReference type="Proteomes" id="UP000236724"/>
    </source>
</evidence>
<keyword evidence="3" id="KW-1185">Reference proteome</keyword>
<protein>
    <submittedName>
        <fullName evidence="2">Z1 domain protein</fullName>
    </submittedName>
</protein>
<organism evidence="2 3">
    <name type="scientific">Candidatus Venteria ishoeyi</name>
    <dbReference type="NCBI Taxonomy" id="1899563"/>
    <lineage>
        <taxon>Bacteria</taxon>
        <taxon>Pseudomonadati</taxon>
        <taxon>Pseudomonadota</taxon>
        <taxon>Gammaproteobacteria</taxon>
        <taxon>Thiotrichales</taxon>
        <taxon>Thiotrichaceae</taxon>
        <taxon>Venteria</taxon>
    </lineage>
</organism>
<sequence length="728" mass="83379">MLAGLLNPLRNQTQERVDEGFVGLDSSLQLEVRSLKEKLIGVGHKSETKRTPVSLTTSTQDFDRKIATQIGAQIDHFNEPVIFVIKKNVRILNNLIEWLRSNNFDLDKLPLLLIDDEADHASINTNKEDEDPTSTNKHIRELLGLFEQSSYLGYTATPFANIFVDPDTDDEMLKDDLFPRDFIISLDAPSNYAGAVRIFEDDGDLDIVREVDDYGDILPLRHKKHEFPKTLPPSLYEALRVFILVKAARNLRGQRNSHNSMLINISRFTDIQSNIKWQVHEYLTEIRNAIRNHYALSEQEAMKNSNMMELRKTWNKEFSNTEFRWTDIQNELNTAVSPIKVIEVNASRNAEPLNYSKREYPKGRNLVAVGGLSLSRGLTLEGLTVSYFLRNSVMYDTLMQMGRWFGYRTDFEDLCRIYMSTAASSWYAHIARVTEELRNEFRCMEKAGKTPEDFGLRVRSNPDTLIVTARNKMRRAKTVFVQIDLAGKIVETAILSKNLKDINFNWNVAESLVSASKEHGKPTQFKSSHLFSMVPIKFLEAFFDDFINHPESMKTQKQPLIEYLKLLHVQENISSWDVLVLNKPESDSNIKQKLCGLPIKAQRRTVIPCQENGIAQGNRRIGSSPDESAGLDGDTMHKLKNKHGPISKIPPSIFRGMRKRPLLMLHLLDCQIVKDIPLVNKGIFAFGVSFHGDSTSRNTGKLVEYQVNTVYWRNNYVDQLGEEDEFDE</sequence>
<dbReference type="AlphaFoldDB" id="A0A1H6F6L0"/>
<dbReference type="OrthoDB" id="436461at2"/>
<dbReference type="EMBL" id="FMSV02000136">
    <property type="protein sequence ID" value="SEH04939.1"/>
    <property type="molecule type" value="Genomic_DNA"/>
</dbReference>
<dbReference type="Pfam" id="PF10593">
    <property type="entry name" value="Z1"/>
    <property type="match status" value="1"/>
</dbReference>
<evidence type="ECO:0000259" key="1">
    <source>
        <dbReference type="Pfam" id="PF10593"/>
    </source>
</evidence>